<keyword evidence="1" id="KW-1133">Transmembrane helix</keyword>
<keyword evidence="1" id="KW-0812">Transmembrane</keyword>
<proteinExistence type="predicted"/>
<keyword evidence="1" id="KW-0472">Membrane</keyword>
<evidence type="ECO:0000256" key="1">
    <source>
        <dbReference type="SAM" id="Phobius"/>
    </source>
</evidence>
<accession>A0ABW4Q8K4</accession>
<name>A0ABW4Q8K4_9MICC</name>
<gene>
    <name evidence="2" type="ORF">ACFSFX_10655</name>
</gene>
<sequence>MENNIRLSPDPSESAAALLADVEQDRSALIERMTTPRWVPPIFGAVAAICVASPAAGDNRSGNSTLLIIVAIIVVYLYHRATGVKLSHIGGTAWLIYAATLITCLTLLSVSLGLVSFDLYWWVLAPAAAAFGAGTLGTHFFLRSALRRIRHAS</sequence>
<keyword evidence="3" id="KW-1185">Reference proteome</keyword>
<dbReference type="EMBL" id="JBHUGA010000040">
    <property type="protein sequence ID" value="MFD1847055.1"/>
    <property type="molecule type" value="Genomic_DNA"/>
</dbReference>
<feature type="transmembrane region" description="Helical" evidence="1">
    <location>
        <begin position="91"/>
        <end position="113"/>
    </location>
</feature>
<feature type="transmembrane region" description="Helical" evidence="1">
    <location>
        <begin position="62"/>
        <end position="79"/>
    </location>
</feature>
<evidence type="ECO:0000313" key="3">
    <source>
        <dbReference type="Proteomes" id="UP001597307"/>
    </source>
</evidence>
<dbReference type="Proteomes" id="UP001597307">
    <property type="component" value="Unassembled WGS sequence"/>
</dbReference>
<dbReference type="RefSeq" id="WP_343879071.1">
    <property type="nucleotide sequence ID" value="NZ_BAAAIJ010000032.1"/>
</dbReference>
<evidence type="ECO:0000313" key="2">
    <source>
        <dbReference type="EMBL" id="MFD1847055.1"/>
    </source>
</evidence>
<reference evidence="3" key="1">
    <citation type="journal article" date="2019" name="Int. J. Syst. Evol. Microbiol.">
        <title>The Global Catalogue of Microorganisms (GCM) 10K type strain sequencing project: providing services to taxonomists for standard genome sequencing and annotation.</title>
        <authorList>
            <consortium name="The Broad Institute Genomics Platform"/>
            <consortium name="The Broad Institute Genome Sequencing Center for Infectious Disease"/>
            <person name="Wu L."/>
            <person name="Ma J."/>
        </authorList>
    </citation>
    <scope>NUCLEOTIDE SEQUENCE [LARGE SCALE GENOMIC DNA]</scope>
    <source>
        <strain evidence="3">JCM 11496</strain>
    </source>
</reference>
<comment type="caution">
    <text evidence="2">The sequence shown here is derived from an EMBL/GenBank/DDBJ whole genome shotgun (WGS) entry which is preliminary data.</text>
</comment>
<organism evidence="2 3">
    <name type="scientific">Arthrobacter flavus</name>
    <dbReference type="NCBI Taxonomy" id="95172"/>
    <lineage>
        <taxon>Bacteria</taxon>
        <taxon>Bacillati</taxon>
        <taxon>Actinomycetota</taxon>
        <taxon>Actinomycetes</taxon>
        <taxon>Micrococcales</taxon>
        <taxon>Micrococcaceae</taxon>
        <taxon>Arthrobacter</taxon>
    </lineage>
</organism>
<feature type="transmembrane region" description="Helical" evidence="1">
    <location>
        <begin position="119"/>
        <end position="142"/>
    </location>
</feature>
<feature type="transmembrane region" description="Helical" evidence="1">
    <location>
        <begin position="38"/>
        <end position="56"/>
    </location>
</feature>
<protein>
    <submittedName>
        <fullName evidence="2">Uncharacterized protein</fullName>
    </submittedName>
</protein>